<dbReference type="EMBL" id="QTSX02005702">
    <property type="protein sequence ID" value="KAJ9058890.1"/>
    <property type="molecule type" value="Genomic_DNA"/>
</dbReference>
<organism evidence="1 2">
    <name type="scientific">Entomophthora muscae</name>
    <dbReference type="NCBI Taxonomy" id="34485"/>
    <lineage>
        <taxon>Eukaryota</taxon>
        <taxon>Fungi</taxon>
        <taxon>Fungi incertae sedis</taxon>
        <taxon>Zoopagomycota</taxon>
        <taxon>Entomophthoromycotina</taxon>
        <taxon>Entomophthoromycetes</taxon>
        <taxon>Entomophthorales</taxon>
        <taxon>Entomophthoraceae</taxon>
        <taxon>Entomophthora</taxon>
    </lineage>
</organism>
<keyword evidence="2" id="KW-1185">Reference proteome</keyword>
<comment type="caution">
    <text evidence="1">The sequence shown here is derived from an EMBL/GenBank/DDBJ whole genome shotgun (WGS) entry which is preliminary data.</text>
</comment>
<dbReference type="Proteomes" id="UP001165960">
    <property type="component" value="Unassembled WGS sequence"/>
</dbReference>
<name>A0ACC2S9A3_9FUNG</name>
<evidence type="ECO:0000313" key="2">
    <source>
        <dbReference type="Proteomes" id="UP001165960"/>
    </source>
</evidence>
<sequence>MDGIDGLQRSTGWVTLLGWAAGEISAHLPGVSLGPYGSFHGYLISNQPQPRAGRKGAVTLANLVQGPNFSRWLQLPLVGKAATEDMGGRDDHIGEMGGKFVTLKRPSSAHPGGPGAGP</sequence>
<evidence type="ECO:0000313" key="1">
    <source>
        <dbReference type="EMBL" id="KAJ9058890.1"/>
    </source>
</evidence>
<accession>A0ACC2S9A3</accession>
<gene>
    <name evidence="1" type="ORF">DSO57_1007570</name>
</gene>
<proteinExistence type="predicted"/>
<reference evidence="1" key="1">
    <citation type="submission" date="2022-04" db="EMBL/GenBank/DDBJ databases">
        <title>Genome of the entomopathogenic fungus Entomophthora muscae.</title>
        <authorList>
            <person name="Elya C."/>
            <person name="Lovett B.R."/>
            <person name="Lee E."/>
            <person name="Macias A.M."/>
            <person name="Hajek A.E."/>
            <person name="De Bivort B.L."/>
            <person name="Kasson M.T."/>
            <person name="De Fine Licht H.H."/>
            <person name="Stajich J.E."/>
        </authorList>
    </citation>
    <scope>NUCLEOTIDE SEQUENCE</scope>
    <source>
        <strain evidence="1">Berkeley</strain>
    </source>
</reference>
<protein>
    <submittedName>
        <fullName evidence="1">Uncharacterized protein</fullName>
    </submittedName>
</protein>